<protein>
    <submittedName>
        <fullName evidence="3">Phage terminase large subunit-like protein</fullName>
    </submittedName>
</protein>
<dbReference type="InterPro" id="IPR005021">
    <property type="entry name" value="Terminase_largesu-like"/>
</dbReference>
<evidence type="ECO:0000259" key="2">
    <source>
        <dbReference type="Pfam" id="PF20441"/>
    </source>
</evidence>
<dbReference type="PANTHER" id="PTHR41287:SF1">
    <property type="entry name" value="PROTEIN YMFN"/>
    <property type="match status" value="1"/>
</dbReference>
<evidence type="ECO:0000313" key="3">
    <source>
        <dbReference type="EMBL" id="TDR90303.1"/>
    </source>
</evidence>
<feature type="domain" description="Terminase large subunit-like ATPase" evidence="1">
    <location>
        <begin position="75"/>
        <end position="224"/>
    </location>
</feature>
<keyword evidence="4" id="KW-1185">Reference proteome</keyword>
<dbReference type="Gene3D" id="3.40.50.300">
    <property type="entry name" value="P-loop containing nucleotide triphosphate hydrolases"/>
    <property type="match status" value="1"/>
</dbReference>
<dbReference type="Pfam" id="PF03354">
    <property type="entry name" value="TerL_ATPase"/>
    <property type="match status" value="1"/>
</dbReference>
<dbReference type="Pfam" id="PF20441">
    <property type="entry name" value="TerL_nuclease"/>
    <property type="match status" value="1"/>
</dbReference>
<feature type="domain" description="Terminase large subunit-like endonuclease" evidence="2">
    <location>
        <begin position="261"/>
        <end position="540"/>
    </location>
</feature>
<reference evidence="3 4" key="1">
    <citation type="submission" date="2019-03" db="EMBL/GenBank/DDBJ databases">
        <title>Genomic Encyclopedia of Type Strains, Phase IV (KMG-IV): sequencing the most valuable type-strain genomes for metagenomic binning, comparative biology and taxonomic classification.</title>
        <authorList>
            <person name="Goeker M."/>
        </authorList>
    </citation>
    <scope>NUCLEOTIDE SEQUENCE [LARGE SCALE GENOMIC DNA]</scope>
    <source>
        <strain evidence="3 4">DSM 25903</strain>
    </source>
</reference>
<dbReference type="OrthoDB" id="9760250at2"/>
<name>A0A4R7BXR5_9HYPH</name>
<dbReference type="PANTHER" id="PTHR41287">
    <property type="match status" value="1"/>
</dbReference>
<accession>A0A4R7BXR5</accession>
<gene>
    <name evidence="3" type="ORF">EV668_3149</name>
</gene>
<dbReference type="RefSeq" id="WP_133771593.1">
    <property type="nucleotide sequence ID" value="NZ_SNZR01000013.1"/>
</dbReference>
<dbReference type="InterPro" id="IPR046461">
    <property type="entry name" value="TerL_ATPase"/>
</dbReference>
<dbReference type="GO" id="GO:0004519">
    <property type="term" value="F:endonuclease activity"/>
    <property type="evidence" value="ECO:0007669"/>
    <property type="project" value="InterPro"/>
</dbReference>
<dbReference type="InterPro" id="IPR027417">
    <property type="entry name" value="P-loop_NTPase"/>
</dbReference>
<dbReference type="EMBL" id="SNZR01000013">
    <property type="protein sequence ID" value="TDR90303.1"/>
    <property type="molecule type" value="Genomic_DNA"/>
</dbReference>
<dbReference type="Proteomes" id="UP000295122">
    <property type="component" value="Unassembled WGS sequence"/>
</dbReference>
<dbReference type="InterPro" id="IPR046462">
    <property type="entry name" value="TerL_nuclease"/>
</dbReference>
<sequence length="559" mass="61658">MSLWRTANPDWESAIRNGTSLVPPLPIFEDEAEKALRIFKRLRVPDIEGNPTHGEVCEPWVFDLVRVIFGSYDVALKQRMIREFFLLIPKKNGKSSIAAAVIVTAALMNRRPEAELLLIAPTKMIANIAFKQAKGIIRLDQALTKLFHIQEHIKTITHRRTLAQIQIKAADTDAITGSKATFVLIDETHVFAAMAKADQVFIEVRGGLAARPDGFLLQITTQSKEPPAGVFKAELAKARDVRDGKLEMALLPILYELPADLVAHDNWKRRENWKLVNPNLGISVSEDYLVDQLTAAEREGIGALALLASQHFNVEVGIGLRTDRWAGADHWLKAADRTITLDALLERSEVVAVGIDGGGLDDLLGLAVLGRERGTRRWLLWCRAWAHDCVLTRRKEIAPRLIDFRKEETLTVLPDDSDEDVTGVVDVIEQVHQSGLLAQGRAIGVDPVGIVQILDEIRRRGFDVAERVEPVRQGWTMSDKIKSTERQLAAGNLIHDGSALMTWCVGNAKVEPRGNAILITKAVSGSAKIDPLIAAFNAVDIMARDPVAGAVLNVRAMVA</sequence>
<organism evidence="3 4">
    <name type="scientific">Enterovirga rhinocerotis</name>
    <dbReference type="NCBI Taxonomy" id="1339210"/>
    <lineage>
        <taxon>Bacteria</taxon>
        <taxon>Pseudomonadati</taxon>
        <taxon>Pseudomonadota</taxon>
        <taxon>Alphaproteobacteria</taxon>
        <taxon>Hyphomicrobiales</taxon>
        <taxon>Methylobacteriaceae</taxon>
        <taxon>Enterovirga</taxon>
    </lineage>
</organism>
<evidence type="ECO:0000313" key="4">
    <source>
        <dbReference type="Proteomes" id="UP000295122"/>
    </source>
</evidence>
<comment type="caution">
    <text evidence="3">The sequence shown here is derived from an EMBL/GenBank/DDBJ whole genome shotgun (WGS) entry which is preliminary data.</text>
</comment>
<dbReference type="AlphaFoldDB" id="A0A4R7BXR5"/>
<evidence type="ECO:0000259" key="1">
    <source>
        <dbReference type="Pfam" id="PF03354"/>
    </source>
</evidence>
<proteinExistence type="predicted"/>